<evidence type="ECO:0000313" key="1">
    <source>
        <dbReference type="EMBL" id="MCP1673059.1"/>
    </source>
</evidence>
<evidence type="ECO:0008006" key="3">
    <source>
        <dbReference type="Google" id="ProtNLM"/>
    </source>
</evidence>
<evidence type="ECO:0000313" key="2">
    <source>
        <dbReference type="Proteomes" id="UP001205843"/>
    </source>
</evidence>
<reference evidence="1" key="1">
    <citation type="submission" date="2022-03" db="EMBL/GenBank/DDBJ databases">
        <title>Genomic Encyclopedia of Type Strains, Phase III (KMG-III): the genomes of soil and plant-associated and newly described type strains.</title>
        <authorList>
            <person name="Whitman W."/>
        </authorList>
    </citation>
    <scope>NUCLEOTIDE SEQUENCE</scope>
    <source>
        <strain evidence="1">ANL 6-2</strain>
    </source>
</reference>
<dbReference type="AlphaFoldDB" id="A0AAE3G0F5"/>
<sequence>MDINAGFNAGITAFQRAEEGLQRSASVIARSSAGLDRSEDVNTALVQSTVDANLAAAGATIVRASDETLGTLIDEFA</sequence>
<name>A0AAE3G0F5_9GAMM</name>
<dbReference type="RefSeq" id="WP_253472769.1">
    <property type="nucleotide sequence ID" value="NZ_JALJXV010000001.1"/>
</dbReference>
<organism evidence="1 2">
    <name type="scientific">Natronocella acetinitrilica</name>
    <dbReference type="NCBI Taxonomy" id="414046"/>
    <lineage>
        <taxon>Bacteria</taxon>
        <taxon>Pseudomonadati</taxon>
        <taxon>Pseudomonadota</taxon>
        <taxon>Gammaproteobacteria</taxon>
        <taxon>Chromatiales</taxon>
        <taxon>Ectothiorhodospiraceae</taxon>
        <taxon>Natronocella</taxon>
    </lineage>
</organism>
<proteinExistence type="predicted"/>
<keyword evidence="2" id="KW-1185">Reference proteome</keyword>
<dbReference type="Proteomes" id="UP001205843">
    <property type="component" value="Unassembled WGS sequence"/>
</dbReference>
<dbReference type="EMBL" id="JALJXV010000001">
    <property type="protein sequence ID" value="MCP1673059.1"/>
    <property type="molecule type" value="Genomic_DNA"/>
</dbReference>
<accession>A0AAE3G0F5</accession>
<gene>
    <name evidence="1" type="ORF">J2T57_000151</name>
</gene>
<protein>
    <recommendedName>
        <fullName evidence="3">Flagellin</fullName>
    </recommendedName>
</protein>
<comment type="caution">
    <text evidence="1">The sequence shown here is derived from an EMBL/GenBank/DDBJ whole genome shotgun (WGS) entry which is preliminary data.</text>
</comment>